<dbReference type="EMBL" id="CP067140">
    <property type="protein sequence ID" value="WCR01634.1"/>
    <property type="molecule type" value="Genomic_DNA"/>
</dbReference>
<evidence type="ECO:0000313" key="1">
    <source>
        <dbReference type="EMBL" id="SIS98515.1"/>
    </source>
</evidence>
<dbReference type="Proteomes" id="UP001215549">
    <property type="component" value="Chromosome"/>
</dbReference>
<accession>A0AA45W630</accession>
<reference evidence="1 3" key="1">
    <citation type="submission" date="2017-01" db="EMBL/GenBank/DDBJ databases">
        <authorList>
            <person name="Varghese N."/>
            <person name="Submissions S."/>
        </authorList>
    </citation>
    <scope>NUCLEOTIDE SEQUENCE [LARGE SCALE GENOMIC DNA]</scope>
    <source>
        <strain evidence="1 3">DSM 18447</strain>
    </source>
</reference>
<reference evidence="2 4" key="2">
    <citation type="submission" date="2021-01" db="EMBL/GenBank/DDBJ databases">
        <title>Biogeographic distribution of Paracoccus.</title>
        <authorList>
            <person name="Hollensteiner J."/>
            <person name="Leineberger J."/>
            <person name="Brinkhoff T."/>
            <person name="Daniel R."/>
        </authorList>
    </citation>
    <scope>NUCLEOTIDE SEQUENCE [LARGE SCALE GENOMIC DNA]</scope>
    <source>
        <strain evidence="2 4">DSM 18447</strain>
    </source>
</reference>
<proteinExistence type="predicted"/>
<evidence type="ECO:0000313" key="2">
    <source>
        <dbReference type="EMBL" id="WCR01634.1"/>
    </source>
</evidence>
<evidence type="ECO:0000313" key="3">
    <source>
        <dbReference type="Proteomes" id="UP000186216"/>
    </source>
</evidence>
<name>A0AA45W630_9RHOB</name>
<gene>
    <name evidence="2" type="ORF">JHX88_11890</name>
    <name evidence="1" type="ORF">SAMN05421772_11137</name>
</gene>
<dbReference type="Proteomes" id="UP000186216">
    <property type="component" value="Unassembled WGS sequence"/>
</dbReference>
<dbReference type="AlphaFoldDB" id="A0AA45W630"/>
<dbReference type="RefSeq" id="WP_076526989.1">
    <property type="nucleotide sequence ID" value="NZ_CP067140.1"/>
</dbReference>
<evidence type="ECO:0000313" key="4">
    <source>
        <dbReference type="Proteomes" id="UP001215549"/>
    </source>
</evidence>
<keyword evidence="4" id="KW-1185">Reference proteome</keyword>
<organism evidence="1 3">
    <name type="scientific">Paracoccus saliphilus</name>
    <dbReference type="NCBI Taxonomy" id="405559"/>
    <lineage>
        <taxon>Bacteria</taxon>
        <taxon>Pseudomonadati</taxon>
        <taxon>Pseudomonadota</taxon>
        <taxon>Alphaproteobacteria</taxon>
        <taxon>Rhodobacterales</taxon>
        <taxon>Paracoccaceae</taxon>
        <taxon>Paracoccus</taxon>
    </lineage>
</organism>
<dbReference type="EMBL" id="FTOU01000011">
    <property type="protein sequence ID" value="SIS98515.1"/>
    <property type="molecule type" value="Genomic_DNA"/>
</dbReference>
<protein>
    <submittedName>
        <fullName evidence="1">Uncharacterized protein</fullName>
    </submittedName>
</protein>
<sequence length="189" mass="21183">MSPELRAFLDRDPEAVELVRLFHVDFGAEEYFLNEGNTEMTVAGQVWQASKGWIAAEPLEISGNPFDAAPAYYTVWNIGNKEGETLAYQALNNPELWSGKRIRQLWTVRGFPDDAIVLHVGQIMDVRPSESAASASIRIRAESIAAARNYTPLGEYTPRDQARRYPGVVDRGFDYVATMDGKTIKGWLK</sequence>